<comment type="caution">
    <text evidence="3">The sequence shown here is derived from an EMBL/GenBank/DDBJ whole genome shotgun (WGS) entry which is preliminary data.</text>
</comment>
<dbReference type="Pfam" id="PF14295">
    <property type="entry name" value="PAN_4"/>
    <property type="match status" value="2"/>
</dbReference>
<dbReference type="GO" id="GO:0003755">
    <property type="term" value="F:peptidyl-prolyl cis-trans isomerase activity"/>
    <property type="evidence" value="ECO:0007669"/>
    <property type="project" value="InterPro"/>
</dbReference>
<accession>A0AB34JGR9</accession>
<feature type="domain" description="Apple" evidence="2">
    <location>
        <begin position="44"/>
        <end position="67"/>
    </location>
</feature>
<gene>
    <name evidence="3" type="ORF">AB1Y20_023610</name>
</gene>
<feature type="domain" description="Apple" evidence="2">
    <location>
        <begin position="4"/>
        <end position="31"/>
    </location>
</feature>
<evidence type="ECO:0000313" key="3">
    <source>
        <dbReference type="EMBL" id="KAL1520138.1"/>
    </source>
</evidence>
<dbReference type="PANTHER" id="PTHR46873">
    <property type="entry name" value="EXPRESSED PROTEIN"/>
    <property type="match status" value="1"/>
</dbReference>
<dbReference type="Proteomes" id="UP001515480">
    <property type="component" value="Unassembled WGS sequence"/>
</dbReference>
<evidence type="ECO:0000313" key="4">
    <source>
        <dbReference type="Proteomes" id="UP001515480"/>
    </source>
</evidence>
<dbReference type="InterPro" id="IPR002130">
    <property type="entry name" value="Cyclophilin-type_PPIase_dom"/>
</dbReference>
<dbReference type="Gene3D" id="2.40.100.10">
    <property type="entry name" value="Cyclophilin-like"/>
    <property type="match status" value="1"/>
</dbReference>
<dbReference type="Gene3D" id="3.50.4.10">
    <property type="entry name" value="Hepatocyte Growth Factor"/>
    <property type="match status" value="1"/>
</dbReference>
<dbReference type="InterPro" id="IPR003609">
    <property type="entry name" value="Pan_app"/>
</dbReference>
<proteinExistence type="predicted"/>
<evidence type="ECO:0000259" key="1">
    <source>
        <dbReference type="Pfam" id="PF00160"/>
    </source>
</evidence>
<keyword evidence="4" id="KW-1185">Reference proteome</keyword>
<evidence type="ECO:0000259" key="2">
    <source>
        <dbReference type="Pfam" id="PF14295"/>
    </source>
</evidence>
<dbReference type="InterPro" id="IPR029000">
    <property type="entry name" value="Cyclophilin-like_dom_sf"/>
</dbReference>
<dbReference type="PANTHER" id="PTHR46873:SF1">
    <property type="entry name" value="EXPRESSED PROTEIN"/>
    <property type="match status" value="1"/>
</dbReference>
<feature type="domain" description="PPIase cyclophilin-type" evidence="1">
    <location>
        <begin position="146"/>
        <end position="259"/>
    </location>
</feature>
<dbReference type="EMBL" id="JBGBPQ010000009">
    <property type="protein sequence ID" value="KAL1520138.1"/>
    <property type="molecule type" value="Genomic_DNA"/>
</dbReference>
<sequence>MAHTELHGEVVRWGADFVVDSAAECCAACRQLSAVARGAARAGRNCTVWVFCGEPECGVARGQCWLKHLDDPYTDIDLIRGRSERWTAGAMLPPPRGGARRGGAAVGAAEAQLALVGAFGRVRVKLRDASPLAKQWVEALLARQPECEGCTFYRAEPVPARWGSVEWPDNYEGGRWGPPYALLQGGLSARGAPQPQAPREDNPVVRRGMVAWAGGSSGPAFFIALADHPEWGRGHTVFADVVSEDMQIVEAIVRLPTRTIPGKIPITNLVQPVKFHLEKLGNWSSSRSP</sequence>
<dbReference type="Pfam" id="PF00160">
    <property type="entry name" value="Pro_isomerase"/>
    <property type="match status" value="1"/>
</dbReference>
<dbReference type="SUPFAM" id="SSF50891">
    <property type="entry name" value="Cyclophilin-like"/>
    <property type="match status" value="1"/>
</dbReference>
<dbReference type="AlphaFoldDB" id="A0AB34JGR9"/>
<name>A0AB34JGR9_PRYPA</name>
<reference evidence="3 4" key="1">
    <citation type="journal article" date="2024" name="Science">
        <title>Giant polyketide synthase enzymes in the biosynthesis of giant marine polyether toxins.</title>
        <authorList>
            <person name="Fallon T.R."/>
            <person name="Shende V.V."/>
            <person name="Wierzbicki I.H."/>
            <person name="Pendleton A.L."/>
            <person name="Watervoot N.F."/>
            <person name="Auber R.P."/>
            <person name="Gonzalez D.J."/>
            <person name="Wisecaver J.H."/>
            <person name="Moore B.S."/>
        </authorList>
    </citation>
    <scope>NUCLEOTIDE SEQUENCE [LARGE SCALE GENOMIC DNA]</scope>
    <source>
        <strain evidence="3 4">12B1</strain>
    </source>
</reference>
<organism evidence="3 4">
    <name type="scientific">Prymnesium parvum</name>
    <name type="common">Toxic golden alga</name>
    <dbReference type="NCBI Taxonomy" id="97485"/>
    <lineage>
        <taxon>Eukaryota</taxon>
        <taxon>Haptista</taxon>
        <taxon>Haptophyta</taxon>
        <taxon>Prymnesiophyceae</taxon>
        <taxon>Prymnesiales</taxon>
        <taxon>Prymnesiaceae</taxon>
        <taxon>Prymnesium</taxon>
    </lineage>
</organism>
<evidence type="ECO:0008006" key="5">
    <source>
        <dbReference type="Google" id="ProtNLM"/>
    </source>
</evidence>
<protein>
    <recommendedName>
        <fullName evidence="5">Peptidylprolyl isomerase</fullName>
    </recommendedName>
</protein>